<evidence type="ECO:0000256" key="11">
    <source>
        <dbReference type="SAM" id="Phobius"/>
    </source>
</evidence>
<evidence type="ECO:0000256" key="4">
    <source>
        <dbReference type="ARBA" id="ARBA00022617"/>
    </source>
</evidence>
<evidence type="ECO:0000256" key="6">
    <source>
        <dbReference type="ARBA" id="ARBA00023002"/>
    </source>
</evidence>
<protein>
    <submittedName>
        <fullName evidence="12">Cytochrome P450</fullName>
    </submittedName>
</protein>
<evidence type="ECO:0000256" key="1">
    <source>
        <dbReference type="ARBA" id="ARBA00001971"/>
    </source>
</evidence>
<evidence type="ECO:0000313" key="13">
    <source>
        <dbReference type="Proteomes" id="UP000759537"/>
    </source>
</evidence>
<keyword evidence="11" id="KW-0472">Membrane</keyword>
<feature type="binding site" description="axial binding residue" evidence="9">
    <location>
        <position position="426"/>
    </location>
    <ligand>
        <name>heme</name>
        <dbReference type="ChEBI" id="CHEBI:30413"/>
    </ligand>
    <ligandPart>
        <name>Fe</name>
        <dbReference type="ChEBI" id="CHEBI:18248"/>
    </ligandPart>
</feature>
<dbReference type="EMBL" id="WHVB01000006">
    <property type="protein sequence ID" value="KAF8481586.1"/>
    <property type="molecule type" value="Genomic_DNA"/>
</dbReference>
<keyword evidence="11" id="KW-1133">Transmembrane helix</keyword>
<proteinExistence type="inferred from homology"/>
<dbReference type="PANTHER" id="PTHR46300:SF7">
    <property type="entry name" value="P450, PUTATIVE (EUROFUNG)-RELATED"/>
    <property type="match status" value="1"/>
</dbReference>
<organism evidence="12 13">
    <name type="scientific">Russula ochroleuca</name>
    <dbReference type="NCBI Taxonomy" id="152965"/>
    <lineage>
        <taxon>Eukaryota</taxon>
        <taxon>Fungi</taxon>
        <taxon>Dikarya</taxon>
        <taxon>Basidiomycota</taxon>
        <taxon>Agaricomycotina</taxon>
        <taxon>Agaricomycetes</taxon>
        <taxon>Russulales</taxon>
        <taxon>Russulaceae</taxon>
        <taxon>Russula</taxon>
    </lineage>
</organism>
<keyword evidence="6 10" id="KW-0560">Oxidoreductase</keyword>
<dbReference type="PRINTS" id="PR00385">
    <property type="entry name" value="P450"/>
</dbReference>
<keyword evidence="8 10" id="KW-0503">Monooxygenase</keyword>
<dbReference type="AlphaFoldDB" id="A0A9P5TAG3"/>
<comment type="pathway">
    <text evidence="2">Secondary metabolite biosynthesis.</text>
</comment>
<dbReference type="PANTHER" id="PTHR46300">
    <property type="entry name" value="P450, PUTATIVE (EUROFUNG)-RELATED-RELATED"/>
    <property type="match status" value="1"/>
</dbReference>
<dbReference type="GO" id="GO:0020037">
    <property type="term" value="F:heme binding"/>
    <property type="evidence" value="ECO:0007669"/>
    <property type="project" value="InterPro"/>
</dbReference>
<reference evidence="12" key="1">
    <citation type="submission" date="2019-10" db="EMBL/GenBank/DDBJ databases">
        <authorList>
            <consortium name="DOE Joint Genome Institute"/>
            <person name="Kuo A."/>
            <person name="Miyauchi S."/>
            <person name="Kiss E."/>
            <person name="Drula E."/>
            <person name="Kohler A."/>
            <person name="Sanchez-Garcia M."/>
            <person name="Andreopoulos B."/>
            <person name="Barry K.W."/>
            <person name="Bonito G."/>
            <person name="Buee M."/>
            <person name="Carver A."/>
            <person name="Chen C."/>
            <person name="Cichocki N."/>
            <person name="Clum A."/>
            <person name="Culley D."/>
            <person name="Crous P.W."/>
            <person name="Fauchery L."/>
            <person name="Girlanda M."/>
            <person name="Hayes R."/>
            <person name="Keri Z."/>
            <person name="LaButti K."/>
            <person name="Lipzen A."/>
            <person name="Lombard V."/>
            <person name="Magnuson J."/>
            <person name="Maillard F."/>
            <person name="Morin E."/>
            <person name="Murat C."/>
            <person name="Nolan M."/>
            <person name="Ohm R."/>
            <person name="Pangilinan J."/>
            <person name="Pereira M."/>
            <person name="Perotto S."/>
            <person name="Peter M."/>
            <person name="Riley R."/>
            <person name="Sitrit Y."/>
            <person name="Stielow B."/>
            <person name="Szollosi G."/>
            <person name="Zifcakova L."/>
            <person name="Stursova M."/>
            <person name="Spatafora J.W."/>
            <person name="Tedersoo L."/>
            <person name="Vaario L.-M."/>
            <person name="Yamada A."/>
            <person name="Yan M."/>
            <person name="Wang P."/>
            <person name="Xu J."/>
            <person name="Bruns T."/>
            <person name="Baldrian P."/>
            <person name="Vilgalys R."/>
            <person name="Henrissat B."/>
            <person name="Grigoriev I.V."/>
            <person name="Hibbett D."/>
            <person name="Nagy L.G."/>
            <person name="Martin F.M."/>
        </authorList>
    </citation>
    <scope>NUCLEOTIDE SEQUENCE</scope>
    <source>
        <strain evidence="12">Prilba</strain>
    </source>
</reference>
<keyword evidence="4 9" id="KW-0349">Heme</keyword>
<dbReference type="Proteomes" id="UP000759537">
    <property type="component" value="Unassembled WGS sequence"/>
</dbReference>
<keyword evidence="13" id="KW-1185">Reference proteome</keyword>
<dbReference type="GO" id="GO:0016705">
    <property type="term" value="F:oxidoreductase activity, acting on paired donors, with incorporation or reduction of molecular oxygen"/>
    <property type="evidence" value="ECO:0007669"/>
    <property type="project" value="InterPro"/>
</dbReference>
<dbReference type="SUPFAM" id="SSF48264">
    <property type="entry name" value="Cytochrome P450"/>
    <property type="match status" value="1"/>
</dbReference>
<feature type="transmembrane region" description="Helical" evidence="11">
    <location>
        <begin position="9"/>
        <end position="27"/>
    </location>
</feature>
<evidence type="ECO:0000256" key="8">
    <source>
        <dbReference type="ARBA" id="ARBA00023033"/>
    </source>
</evidence>
<keyword evidence="11" id="KW-0812">Transmembrane</keyword>
<dbReference type="CDD" id="cd11065">
    <property type="entry name" value="CYP64-like"/>
    <property type="match status" value="1"/>
</dbReference>
<dbReference type="PRINTS" id="PR00463">
    <property type="entry name" value="EP450I"/>
</dbReference>
<dbReference type="GO" id="GO:0005506">
    <property type="term" value="F:iron ion binding"/>
    <property type="evidence" value="ECO:0007669"/>
    <property type="project" value="InterPro"/>
</dbReference>
<dbReference type="Gene3D" id="1.10.630.10">
    <property type="entry name" value="Cytochrome P450"/>
    <property type="match status" value="1"/>
</dbReference>
<dbReference type="OrthoDB" id="2789670at2759"/>
<comment type="caution">
    <text evidence="12">The sequence shown here is derived from an EMBL/GenBank/DDBJ whole genome shotgun (WGS) entry which is preliminary data.</text>
</comment>
<dbReference type="InterPro" id="IPR002401">
    <property type="entry name" value="Cyt_P450_E_grp-I"/>
</dbReference>
<reference evidence="12" key="2">
    <citation type="journal article" date="2020" name="Nat. Commun.">
        <title>Large-scale genome sequencing of mycorrhizal fungi provides insights into the early evolution of symbiotic traits.</title>
        <authorList>
            <person name="Miyauchi S."/>
            <person name="Kiss E."/>
            <person name="Kuo A."/>
            <person name="Drula E."/>
            <person name="Kohler A."/>
            <person name="Sanchez-Garcia M."/>
            <person name="Morin E."/>
            <person name="Andreopoulos B."/>
            <person name="Barry K.W."/>
            <person name="Bonito G."/>
            <person name="Buee M."/>
            <person name="Carver A."/>
            <person name="Chen C."/>
            <person name="Cichocki N."/>
            <person name="Clum A."/>
            <person name="Culley D."/>
            <person name="Crous P.W."/>
            <person name="Fauchery L."/>
            <person name="Girlanda M."/>
            <person name="Hayes R.D."/>
            <person name="Keri Z."/>
            <person name="LaButti K."/>
            <person name="Lipzen A."/>
            <person name="Lombard V."/>
            <person name="Magnuson J."/>
            <person name="Maillard F."/>
            <person name="Murat C."/>
            <person name="Nolan M."/>
            <person name="Ohm R.A."/>
            <person name="Pangilinan J."/>
            <person name="Pereira M.F."/>
            <person name="Perotto S."/>
            <person name="Peter M."/>
            <person name="Pfister S."/>
            <person name="Riley R."/>
            <person name="Sitrit Y."/>
            <person name="Stielow J.B."/>
            <person name="Szollosi G."/>
            <person name="Zifcakova L."/>
            <person name="Stursova M."/>
            <person name="Spatafora J.W."/>
            <person name="Tedersoo L."/>
            <person name="Vaario L.M."/>
            <person name="Yamada A."/>
            <person name="Yan M."/>
            <person name="Wang P."/>
            <person name="Xu J."/>
            <person name="Bruns T."/>
            <person name="Baldrian P."/>
            <person name="Vilgalys R."/>
            <person name="Dunand C."/>
            <person name="Henrissat B."/>
            <person name="Grigoriev I.V."/>
            <person name="Hibbett D."/>
            <person name="Nagy L.G."/>
            <person name="Martin F.M."/>
        </authorList>
    </citation>
    <scope>NUCLEOTIDE SEQUENCE</scope>
    <source>
        <strain evidence="12">Prilba</strain>
    </source>
</reference>
<evidence type="ECO:0000256" key="9">
    <source>
        <dbReference type="PIRSR" id="PIRSR602401-1"/>
    </source>
</evidence>
<evidence type="ECO:0000256" key="7">
    <source>
        <dbReference type="ARBA" id="ARBA00023004"/>
    </source>
</evidence>
<dbReference type="PROSITE" id="PS00086">
    <property type="entry name" value="CYTOCHROME_P450"/>
    <property type="match status" value="1"/>
</dbReference>
<dbReference type="Pfam" id="PF00067">
    <property type="entry name" value="p450"/>
    <property type="match status" value="1"/>
</dbReference>
<keyword evidence="7 9" id="KW-0408">Iron</keyword>
<comment type="cofactor">
    <cofactor evidence="1 9">
        <name>heme</name>
        <dbReference type="ChEBI" id="CHEBI:30413"/>
    </cofactor>
</comment>
<evidence type="ECO:0000256" key="5">
    <source>
        <dbReference type="ARBA" id="ARBA00022723"/>
    </source>
</evidence>
<keyword evidence="5 9" id="KW-0479">Metal-binding</keyword>
<dbReference type="InterPro" id="IPR001128">
    <property type="entry name" value="Cyt_P450"/>
</dbReference>
<dbReference type="InterPro" id="IPR017972">
    <property type="entry name" value="Cyt_P450_CS"/>
</dbReference>
<dbReference type="GO" id="GO:0004497">
    <property type="term" value="F:monooxygenase activity"/>
    <property type="evidence" value="ECO:0007669"/>
    <property type="project" value="UniProtKB-KW"/>
</dbReference>
<evidence type="ECO:0000256" key="2">
    <source>
        <dbReference type="ARBA" id="ARBA00005179"/>
    </source>
</evidence>
<evidence type="ECO:0000256" key="10">
    <source>
        <dbReference type="RuleBase" id="RU000461"/>
    </source>
</evidence>
<accession>A0A9P5TAG3</accession>
<gene>
    <name evidence="12" type="ORF">DFH94DRAFT_792984</name>
</gene>
<comment type="similarity">
    <text evidence="3 10">Belongs to the cytochrome P450 family.</text>
</comment>
<sequence length="494" mass="55693">MSILAQSDMVPLAILAVLSSLTLFVWYPTKKQLSYPPGPRRLPIVGNLFSMPSREEWVTYRNWSNEFGSDIIHTDVLGSHIIILNSIKAAHDLLDRRSPIYSDRLNMDFIIGFLPYGPAWRHLRREFHINFLATEMEAFRPFEQRAVHRLLRNLLSSPKNFPKHLRHMAGQVILSVAYGIDVRLEGDPFVKDAENVLHAIILGSKPEATLFDTITWLLHMPSWFPGARFKRCARKWRPVIDNALQTPYDKVKGELACGTAAPSVAANMISKLDENSTELDLLAAKAVPGTMYVAGADTTVTALETFILAMTLYPDVQRKAQAEIDSVVGNSRLPDFSDQDALPYVQAVLKEVLRWHPVTPLSMTMKSDVYEGHFIPAGSIIIPNVWGMLHDPNIFTEPDRFYPERWFSPDVPNFPIQAFGFGARLCPGRVFARRSVWANIVGILAAFEIVPTEDGPPEKKHLSGMISYVKPFRCYIRPRSEAAASLVRNTESEL</sequence>
<dbReference type="InterPro" id="IPR050364">
    <property type="entry name" value="Cytochrome_P450_fung"/>
</dbReference>
<dbReference type="InterPro" id="IPR036396">
    <property type="entry name" value="Cyt_P450_sf"/>
</dbReference>
<name>A0A9P5TAG3_9AGAM</name>
<evidence type="ECO:0000313" key="12">
    <source>
        <dbReference type="EMBL" id="KAF8481586.1"/>
    </source>
</evidence>
<evidence type="ECO:0000256" key="3">
    <source>
        <dbReference type="ARBA" id="ARBA00010617"/>
    </source>
</evidence>